<accession>A0ABP6R827</accession>
<reference evidence="2" key="1">
    <citation type="journal article" date="2019" name="Int. J. Syst. Evol. Microbiol.">
        <title>The Global Catalogue of Microorganisms (GCM) 10K type strain sequencing project: providing services to taxonomists for standard genome sequencing and annotation.</title>
        <authorList>
            <consortium name="The Broad Institute Genomics Platform"/>
            <consortium name="The Broad Institute Genome Sequencing Center for Infectious Disease"/>
            <person name="Wu L."/>
            <person name="Ma J."/>
        </authorList>
    </citation>
    <scope>NUCLEOTIDE SEQUENCE [LARGE SCALE GENOMIC DNA]</scope>
    <source>
        <strain evidence="2">JCM 9381</strain>
    </source>
</reference>
<name>A0ABP6R827_9ACTN</name>
<protein>
    <submittedName>
        <fullName evidence="1">Uncharacterized protein</fullName>
    </submittedName>
</protein>
<proteinExistence type="predicted"/>
<gene>
    <name evidence="1" type="ORF">GCM10010469_55020</name>
</gene>
<comment type="caution">
    <text evidence="1">The sequence shown here is derived from an EMBL/GenBank/DDBJ whole genome shotgun (WGS) entry which is preliminary data.</text>
</comment>
<evidence type="ECO:0000313" key="1">
    <source>
        <dbReference type="EMBL" id="GAA3274659.1"/>
    </source>
</evidence>
<sequence>MDQVDKVDTVPFGAAFVRACAWRVGRPVSALSGELGIVVFQAGAGAVAASVRAGVRWVGFGSALPGGPGIAVFQAAAGVVGHLRAGRCPVGGLIRSRLPGVLGAAVFQAGAGAVGRPGVRVGRPGGRARPEPHRCA</sequence>
<dbReference type="Proteomes" id="UP001500728">
    <property type="component" value="Unassembled WGS sequence"/>
</dbReference>
<keyword evidence="2" id="KW-1185">Reference proteome</keyword>
<dbReference type="EMBL" id="BAAAUW010000034">
    <property type="protein sequence ID" value="GAA3274659.1"/>
    <property type="molecule type" value="Genomic_DNA"/>
</dbReference>
<evidence type="ECO:0000313" key="2">
    <source>
        <dbReference type="Proteomes" id="UP001500728"/>
    </source>
</evidence>
<organism evidence="1 2">
    <name type="scientific">Streptomyces labedae</name>
    <dbReference type="NCBI Taxonomy" id="285569"/>
    <lineage>
        <taxon>Bacteria</taxon>
        <taxon>Bacillati</taxon>
        <taxon>Actinomycetota</taxon>
        <taxon>Actinomycetes</taxon>
        <taxon>Kitasatosporales</taxon>
        <taxon>Streptomycetaceae</taxon>
        <taxon>Streptomyces</taxon>
    </lineage>
</organism>